<dbReference type="InterPro" id="IPR006350">
    <property type="entry name" value="Intron_endoG1"/>
</dbReference>
<dbReference type="Pfam" id="PF19835">
    <property type="entry name" value="SegE_GIY-YIG"/>
    <property type="match status" value="1"/>
</dbReference>
<reference evidence="5 6" key="1">
    <citation type="submission" date="2019-11" db="EMBL/GenBank/DDBJ databases">
        <authorList>
            <person name="Shneider M.M."/>
            <person name="Evseev P.V."/>
            <person name="Timoshina O.Y."/>
            <person name="Mikhailova Y.V."/>
            <person name="Shelenkov A.A."/>
            <person name="Yanushevich Y."/>
            <person name="Shagin D.A."/>
            <person name="Popova A.V."/>
            <person name="Miroshnikov K.A."/>
        </authorList>
    </citation>
    <scope>NUCLEOTIDE SEQUENCE [LARGE SCALE GENOMIC DNA]</scope>
</reference>
<dbReference type="PROSITE" id="PS50164">
    <property type="entry name" value="GIY_YIG"/>
    <property type="match status" value="1"/>
</dbReference>
<dbReference type="InterPro" id="IPR000305">
    <property type="entry name" value="GIY-YIG_endonuc"/>
</dbReference>
<dbReference type="Proteomes" id="UP000464323">
    <property type="component" value="Segment"/>
</dbReference>
<keyword evidence="6" id="KW-1185">Reference proteome</keyword>
<dbReference type="InterPro" id="IPR003611">
    <property type="entry name" value="NUMOD3"/>
</dbReference>
<dbReference type="Pfam" id="PF07460">
    <property type="entry name" value="NUMOD3"/>
    <property type="match status" value="2"/>
</dbReference>
<evidence type="ECO:0000256" key="2">
    <source>
        <dbReference type="ARBA" id="ARBA00010045"/>
    </source>
</evidence>
<dbReference type="NCBIfam" id="TIGR01453">
    <property type="entry name" value="grpIintron_endo"/>
    <property type="match status" value="1"/>
</dbReference>
<evidence type="ECO:0000259" key="4">
    <source>
        <dbReference type="PROSITE" id="PS50164"/>
    </source>
</evidence>
<sequence>MTCTNDSAFTVYKITNNINGKIYVGAHIQAKNENIRDYMGSGKILKRAIEKYGIENFSKEILHVFDNIEDMYAKEAELVNEEFLSRPDVYNLILGGSGRAPYAMPESTKQKLSKIISKVQKGRVHSEETKRKLSIAHTGKKLSPETKRKLSEIQTGKIRGAHSEETRRKISSINKGRKMTPLQVERLATALTGRKLSDKHRENIAKASTGRVYPKADPCPHCQKVVRRGCYKRYHGDNCKHKPKEPL</sequence>
<dbReference type="GO" id="GO:0004519">
    <property type="term" value="F:endonuclease activity"/>
    <property type="evidence" value="ECO:0007669"/>
    <property type="project" value="UniProtKB-KW"/>
</dbReference>
<dbReference type="SMART" id="SM00465">
    <property type="entry name" value="GIYc"/>
    <property type="match status" value="1"/>
</dbReference>
<accession>A0A6B9LN42</accession>
<keyword evidence="5" id="KW-0255">Endonuclease</keyword>
<comment type="cofactor">
    <cofactor evidence="1">
        <name>Mg(2+)</name>
        <dbReference type="ChEBI" id="CHEBI:18420"/>
    </cofactor>
</comment>
<organism evidence="5 6">
    <name type="scientific">Acinetobacter phage vB_AbaM_Kimel</name>
    <dbReference type="NCBI Taxonomy" id="2686303"/>
    <lineage>
        <taxon>Viruses</taxon>
        <taxon>Duplodnaviria</taxon>
        <taxon>Heunggongvirae</taxon>
        <taxon>Uroviricota</taxon>
        <taxon>Caudoviricetes</taxon>
        <taxon>Pantevenvirales</taxon>
        <taxon>Straboviridae</taxon>
        <taxon>Twarogvirinae</taxon>
        <taxon>Lazarusvirus</taxon>
        <taxon>Lazarusvirus kimel</taxon>
    </lineage>
</organism>
<proteinExistence type="predicted"/>
<dbReference type="SUPFAM" id="SSF82771">
    <property type="entry name" value="GIY-YIG endonuclease"/>
    <property type="match status" value="1"/>
</dbReference>
<dbReference type="InterPro" id="IPR045566">
    <property type="entry name" value="SegE-like_GIY-YIG"/>
</dbReference>
<dbReference type="EMBL" id="MN732883">
    <property type="protein sequence ID" value="QHB48312.1"/>
    <property type="molecule type" value="Genomic_DNA"/>
</dbReference>
<dbReference type="Gene3D" id="3.40.1440.10">
    <property type="entry name" value="GIY-YIG endonuclease"/>
    <property type="match status" value="1"/>
</dbReference>
<evidence type="ECO:0000313" key="6">
    <source>
        <dbReference type="Proteomes" id="UP000464323"/>
    </source>
</evidence>
<evidence type="ECO:0000313" key="5">
    <source>
        <dbReference type="EMBL" id="QHB48312.1"/>
    </source>
</evidence>
<dbReference type="SUPFAM" id="SSF64496">
    <property type="entry name" value="DNA-binding domain of intron-encoded endonucleases"/>
    <property type="match status" value="2"/>
</dbReference>
<dbReference type="GO" id="GO:0003677">
    <property type="term" value="F:DNA binding"/>
    <property type="evidence" value="ECO:0007669"/>
    <property type="project" value="InterPro"/>
</dbReference>
<dbReference type="SMART" id="SM00496">
    <property type="entry name" value="IENR2"/>
    <property type="match status" value="4"/>
</dbReference>
<comment type="similarity">
    <text evidence="2">To endonucleases of group I introns of fungi and phage.</text>
</comment>
<keyword evidence="5" id="KW-0378">Hydrolase</keyword>
<evidence type="ECO:0000256" key="1">
    <source>
        <dbReference type="ARBA" id="ARBA00001946"/>
    </source>
</evidence>
<keyword evidence="5" id="KW-0540">Nuclease</keyword>
<name>A0A6B9LN42_9CAUD</name>
<dbReference type="InterPro" id="IPR035901">
    <property type="entry name" value="GIY-YIG_endonuc_sf"/>
</dbReference>
<feature type="domain" description="GIY-YIG" evidence="4">
    <location>
        <begin position="7"/>
        <end position="92"/>
    </location>
</feature>
<gene>
    <name evidence="5" type="ORF">Kimel_157</name>
</gene>
<protein>
    <submittedName>
        <fullName evidence="5">Putative Seg-like homing DNA endonuclease</fullName>
    </submittedName>
</protein>
<keyword evidence="3" id="KW-0460">Magnesium</keyword>
<dbReference type="CDD" id="cd10444">
    <property type="entry name" value="GIY-YIG_SegABCDEFG"/>
    <property type="match status" value="1"/>
</dbReference>
<evidence type="ECO:0000256" key="3">
    <source>
        <dbReference type="ARBA" id="ARBA00022842"/>
    </source>
</evidence>